<evidence type="ECO:0000256" key="1">
    <source>
        <dbReference type="SAM" id="MobiDB-lite"/>
    </source>
</evidence>
<dbReference type="Proteomes" id="UP000299102">
    <property type="component" value="Unassembled WGS sequence"/>
</dbReference>
<feature type="region of interest" description="Disordered" evidence="1">
    <location>
        <begin position="1"/>
        <end position="24"/>
    </location>
</feature>
<feature type="compositionally biased region" description="Polar residues" evidence="1">
    <location>
        <begin position="15"/>
        <end position="24"/>
    </location>
</feature>
<accession>A0A4C1ZLC2</accession>
<name>A0A4C1ZLC2_EUMVA</name>
<evidence type="ECO:0000313" key="2">
    <source>
        <dbReference type="EMBL" id="GBP87874.1"/>
    </source>
</evidence>
<feature type="region of interest" description="Disordered" evidence="1">
    <location>
        <begin position="81"/>
        <end position="103"/>
    </location>
</feature>
<organism evidence="2 3">
    <name type="scientific">Eumeta variegata</name>
    <name type="common">Bagworm moth</name>
    <name type="synonym">Eumeta japonica</name>
    <dbReference type="NCBI Taxonomy" id="151549"/>
    <lineage>
        <taxon>Eukaryota</taxon>
        <taxon>Metazoa</taxon>
        <taxon>Ecdysozoa</taxon>
        <taxon>Arthropoda</taxon>
        <taxon>Hexapoda</taxon>
        <taxon>Insecta</taxon>
        <taxon>Pterygota</taxon>
        <taxon>Neoptera</taxon>
        <taxon>Endopterygota</taxon>
        <taxon>Lepidoptera</taxon>
        <taxon>Glossata</taxon>
        <taxon>Ditrysia</taxon>
        <taxon>Tineoidea</taxon>
        <taxon>Psychidae</taxon>
        <taxon>Oiketicinae</taxon>
        <taxon>Eumeta</taxon>
    </lineage>
</organism>
<comment type="caution">
    <text evidence="2">The sequence shown here is derived from an EMBL/GenBank/DDBJ whole genome shotgun (WGS) entry which is preliminary data.</text>
</comment>
<reference evidence="2 3" key="1">
    <citation type="journal article" date="2019" name="Commun. Biol.">
        <title>The bagworm genome reveals a unique fibroin gene that provides high tensile strength.</title>
        <authorList>
            <person name="Kono N."/>
            <person name="Nakamura H."/>
            <person name="Ohtoshi R."/>
            <person name="Tomita M."/>
            <person name="Numata K."/>
            <person name="Arakawa K."/>
        </authorList>
    </citation>
    <scope>NUCLEOTIDE SEQUENCE [LARGE SCALE GENOMIC DNA]</scope>
</reference>
<evidence type="ECO:0000313" key="3">
    <source>
        <dbReference type="Proteomes" id="UP000299102"/>
    </source>
</evidence>
<gene>
    <name evidence="2" type="ORF">EVAR_61628_1</name>
</gene>
<sequence>MRNVRGRVRGGPSGLQKTKSSQSFHKVKIVPPLDRRVLTRGILNFKSFQIYELTNKSHCPPSAALASAAPEIMTNTALDVIKRTSHDRRPHPSPAGLSRRNDFPKLLTNDANARYSKGQLNPAYEFRFGETFS</sequence>
<keyword evidence="3" id="KW-1185">Reference proteome</keyword>
<proteinExistence type="predicted"/>
<dbReference type="AlphaFoldDB" id="A0A4C1ZLC2"/>
<dbReference type="EMBL" id="BGZK01001891">
    <property type="protein sequence ID" value="GBP87874.1"/>
    <property type="molecule type" value="Genomic_DNA"/>
</dbReference>
<protein>
    <submittedName>
        <fullName evidence="2">Uncharacterized protein</fullName>
    </submittedName>
</protein>